<reference evidence="5 6" key="1">
    <citation type="submission" date="2014-10" db="EMBL/GenBank/DDBJ databases">
        <title>Draft genome sequence of Actinoplanes utahensis NRRL 12052.</title>
        <authorList>
            <person name="Velasco-Bucheli B."/>
            <person name="del Cerro C."/>
            <person name="Hormigo D."/>
            <person name="Garcia J.L."/>
            <person name="Acebal C."/>
            <person name="Arroyo M."/>
            <person name="de la Mata I."/>
        </authorList>
    </citation>
    <scope>NUCLEOTIDE SEQUENCE [LARGE SCALE GENOMIC DNA]</scope>
    <source>
        <strain evidence="5 6">NRRL 12052</strain>
    </source>
</reference>
<proteinExistence type="predicted"/>
<feature type="domain" description="Alkaline phosphatase-like protein PglZ C-terminal" evidence="4">
    <location>
        <begin position="808"/>
        <end position="907"/>
    </location>
</feature>
<evidence type="ECO:0000259" key="2">
    <source>
        <dbReference type="Pfam" id="PF25861"/>
    </source>
</evidence>
<feature type="region of interest" description="Disordered" evidence="1">
    <location>
        <begin position="764"/>
        <end position="783"/>
    </location>
</feature>
<dbReference type="InterPro" id="IPR047992">
    <property type="entry name" value="BREX_PglZ"/>
</dbReference>
<dbReference type="STRING" id="1869.MB27_19025"/>
<comment type="caution">
    <text evidence="5">The sequence shown here is derived from an EMBL/GenBank/DDBJ whole genome shotgun (WGS) entry which is preliminary data.</text>
</comment>
<dbReference type="InterPro" id="IPR017850">
    <property type="entry name" value="Alkaline_phosphatase_core_sf"/>
</dbReference>
<dbReference type="InterPro" id="IPR058881">
    <property type="entry name" value="PglZ_2nd"/>
</dbReference>
<organism evidence="5 6">
    <name type="scientific">Actinoplanes utahensis</name>
    <dbReference type="NCBI Taxonomy" id="1869"/>
    <lineage>
        <taxon>Bacteria</taxon>
        <taxon>Bacillati</taxon>
        <taxon>Actinomycetota</taxon>
        <taxon>Actinomycetes</taxon>
        <taxon>Micromonosporales</taxon>
        <taxon>Micromonosporaceae</taxon>
        <taxon>Actinoplanes</taxon>
    </lineage>
</organism>
<dbReference type="Proteomes" id="UP000054537">
    <property type="component" value="Unassembled WGS sequence"/>
</dbReference>
<dbReference type="SUPFAM" id="SSF53649">
    <property type="entry name" value="Alkaline phosphatase-like"/>
    <property type="match status" value="1"/>
</dbReference>
<dbReference type="AlphaFoldDB" id="A0A0A6UIR4"/>
<dbReference type="NCBIfam" id="NF033446">
    <property type="entry name" value="BREX_PglZ_2"/>
    <property type="match status" value="1"/>
</dbReference>
<feature type="domain" description="Alkaline phosphatase-like protein PglZ second" evidence="2">
    <location>
        <begin position="189"/>
        <end position="330"/>
    </location>
</feature>
<evidence type="ECO:0000259" key="3">
    <source>
        <dbReference type="Pfam" id="PF25862"/>
    </source>
</evidence>
<evidence type="ECO:0000313" key="6">
    <source>
        <dbReference type="Proteomes" id="UP000054537"/>
    </source>
</evidence>
<keyword evidence="6" id="KW-1185">Reference proteome</keyword>
<dbReference type="Pfam" id="PF08665">
    <property type="entry name" value="PglZ"/>
    <property type="match status" value="1"/>
</dbReference>
<name>A0A0A6UIR4_ACTUT</name>
<dbReference type="InterPro" id="IPR058880">
    <property type="entry name" value="PglZ_N"/>
</dbReference>
<sequence>MENRAVTQASAPARALRVNPVALRHKVAQQLERHRNGSPYPVILLRAEPAWPHDPTILLPDGRNARVVPCASPLAIWDQLVADRPDEVLVLLTDLAESALGDGVRSRVFRHRVITMEPWDLVVEAFGARQPDSALEQEAWAGEALVDAMPPAGWPKLTTPVLTRDVALRHLAAVRFGLDRRGAGPDDLDVDALLRWSAEPGTVEAFGLLRPAEQDGLKHWLTGQYGSPARALFALVNAGHGDDALPLGLVCHAVWRAGDNEAIRARGRIDQYFGKLDDDATVTGFADAVVQVVRGMLSEPAARRQGHAVLDRAEELLVQFGAVAAAADSPILRTGFTRRIGIAAGALLAALHKPGDAALDAAVSSLADHELAAAETERVRRIQMAQRLVRWLSEEVQPPSSVADGVERHIADWGWVDVAIDHVWAGDDAHPELQAAFREIYERAQQRRRKLDEAFAGRLQAWATAGPASDGGLLTVENLLPRVVEPLLRTDRRVLLVVLDGMSAAVAIQLADELSHHWIEYDPLAGVKPGQRRGVVAALPTLTAVSRTSLFAGALRSGDQNNEKRFFAQGRWGKDAKIFHKGPARGGAGEVYAGELAAAVADSGHLVAVVINTVDESLAHGREGSEAGWQLGDVGFLRSLLDLARSSGRAVIITSDHGHVLEHGGDHVRAADAASARHRTGSGPAGPGEVELTGPRVVAPDNRIIALWDPLLRYRASKAGYHGGASLAEVTIPLLAFLLPHVTDVPAGWSAVEVRQPQWWQPTVTGTTTAPEVPPTAPKARRRPAAAAGDALFDIPEPSAATAVQAERTDLVDELKASELFAAQHALTPRRLDVKKVEAALRALVEAKGVLPAAVLAERAGEIPARATGFVSTLQRIFNVDNYPVLTLIDDGRTVRLDLRLLREQFRLSGEPS</sequence>
<protein>
    <submittedName>
        <fullName evidence="5">Uncharacterized protein</fullName>
    </submittedName>
</protein>
<dbReference type="InterPro" id="IPR058882">
    <property type="entry name" value="PglZ_C"/>
</dbReference>
<evidence type="ECO:0000256" key="1">
    <source>
        <dbReference type="SAM" id="MobiDB-lite"/>
    </source>
</evidence>
<feature type="domain" description="Alkaline phosphatase-like protein PglZ N-terminal" evidence="3">
    <location>
        <begin position="17"/>
        <end position="116"/>
    </location>
</feature>
<evidence type="ECO:0000259" key="4">
    <source>
        <dbReference type="Pfam" id="PF25863"/>
    </source>
</evidence>
<dbReference type="eggNOG" id="COG1524">
    <property type="taxonomic scope" value="Bacteria"/>
</dbReference>
<dbReference type="EMBL" id="JRTT01000021">
    <property type="protein sequence ID" value="KHD75990.1"/>
    <property type="molecule type" value="Genomic_DNA"/>
</dbReference>
<accession>A0A0A6UIR4</accession>
<evidence type="ECO:0000313" key="5">
    <source>
        <dbReference type="EMBL" id="KHD75990.1"/>
    </source>
</evidence>
<dbReference type="Pfam" id="PF25861">
    <property type="entry name" value="PglZ_2nd"/>
    <property type="match status" value="1"/>
</dbReference>
<dbReference type="Pfam" id="PF25863">
    <property type="entry name" value="PglZ_C"/>
    <property type="match status" value="1"/>
</dbReference>
<gene>
    <name evidence="5" type="ORF">MB27_19025</name>
</gene>
<dbReference type="Pfam" id="PF25862">
    <property type="entry name" value="PglZ_1st"/>
    <property type="match status" value="1"/>
</dbReference>